<proteinExistence type="predicted"/>
<sequence length="327" mass="37036">MKLFKVVVMMTCLAMCSAHAGNFPAVQAFECPAVQEYQRCTAFATDFLPTLEEQSTANDAVVFIIETVQGWWAAFLGVTKDELQETDQMTDFINTSLPSDTPIDPCCDDYDEKDFDFNIWIPGDQELSPVIISTQVPNCDLEMNPPLLYEIPDDDELTMDELDHDKRFKEIAANLTYDVIDDAMPFQPLTYWQTISALVDWFLTQLLINTAASARLQIESQSPYFGTMPMMTSPVTSAPRDFFTMDLRGQIRPGEVPIEKPPPPAWATRTVRLAFVFVCLCLLSPVCFTGDEQKEKARLAKAFKSRKGNHRRSGRRYAAYMNARGRQ</sequence>
<reference evidence="2" key="1">
    <citation type="submission" date="2022-11" db="UniProtKB">
        <authorList>
            <consortium name="EnsemblMetazoa"/>
        </authorList>
    </citation>
    <scope>IDENTIFICATION</scope>
</reference>
<dbReference type="EnsemblMetazoa" id="XM_038190654.1">
    <property type="protein sequence ID" value="XP_038046582.1"/>
    <property type="gene ID" value="LOC119720803"/>
</dbReference>
<dbReference type="GeneID" id="119720803"/>
<accession>A0A913Z4D5</accession>
<dbReference type="OrthoDB" id="10511431at2759"/>
<keyword evidence="3" id="KW-1185">Reference proteome</keyword>
<evidence type="ECO:0000256" key="1">
    <source>
        <dbReference type="SAM" id="SignalP"/>
    </source>
</evidence>
<organism evidence="2 3">
    <name type="scientific">Patiria miniata</name>
    <name type="common">Bat star</name>
    <name type="synonym">Asterina miniata</name>
    <dbReference type="NCBI Taxonomy" id="46514"/>
    <lineage>
        <taxon>Eukaryota</taxon>
        <taxon>Metazoa</taxon>
        <taxon>Echinodermata</taxon>
        <taxon>Eleutherozoa</taxon>
        <taxon>Asterozoa</taxon>
        <taxon>Asteroidea</taxon>
        <taxon>Valvatacea</taxon>
        <taxon>Valvatida</taxon>
        <taxon>Asterinidae</taxon>
        <taxon>Patiria</taxon>
    </lineage>
</organism>
<dbReference type="RefSeq" id="XP_038046582.1">
    <property type="nucleotide sequence ID" value="XM_038190654.1"/>
</dbReference>
<feature type="chain" id="PRO_5038008641" evidence="1">
    <location>
        <begin position="21"/>
        <end position="327"/>
    </location>
</feature>
<dbReference type="OMA" id="AMCSAHA"/>
<dbReference type="Proteomes" id="UP000887568">
    <property type="component" value="Unplaced"/>
</dbReference>
<evidence type="ECO:0000313" key="2">
    <source>
        <dbReference type="EnsemblMetazoa" id="XP_038046582.1"/>
    </source>
</evidence>
<dbReference type="AlphaFoldDB" id="A0A913Z4D5"/>
<feature type="signal peptide" evidence="1">
    <location>
        <begin position="1"/>
        <end position="20"/>
    </location>
</feature>
<evidence type="ECO:0000313" key="3">
    <source>
        <dbReference type="Proteomes" id="UP000887568"/>
    </source>
</evidence>
<protein>
    <submittedName>
        <fullName evidence="2">Uncharacterized protein</fullName>
    </submittedName>
</protein>
<keyword evidence="1" id="KW-0732">Signal</keyword>
<name>A0A913Z4D5_PATMI</name>